<dbReference type="SUPFAM" id="SSF52540">
    <property type="entry name" value="P-loop containing nucleoside triphosphate hydrolases"/>
    <property type="match status" value="1"/>
</dbReference>
<dbReference type="InterPro" id="IPR027417">
    <property type="entry name" value="P-loop_NTPase"/>
</dbReference>
<reference evidence="2" key="1">
    <citation type="submission" date="2014-05" db="EMBL/GenBank/DDBJ databases">
        <title>Genome sequence of Mycobacterium aromaticivorans strain JS19b1T (= DSM 45407T).</title>
        <authorList>
            <person name="Kwak Y."/>
            <person name="Park G.-S."/>
            <person name="Li Q.X."/>
            <person name="Lee S.-E."/>
            <person name="Shin J.-H."/>
        </authorList>
    </citation>
    <scope>NUCLEOTIDE SEQUENCE [LARGE SCALE GENOMIC DNA]</scope>
    <source>
        <strain evidence="2">JS19b1</strain>
    </source>
</reference>
<accession>A0A064CNK4</accession>
<dbReference type="Gene3D" id="3.40.50.300">
    <property type="entry name" value="P-loop containing nucleotide triphosphate hydrolases"/>
    <property type="match status" value="1"/>
</dbReference>
<dbReference type="EMBL" id="JALN02000001">
    <property type="protein sequence ID" value="KDF01931.1"/>
    <property type="molecule type" value="Genomic_DNA"/>
</dbReference>
<dbReference type="Proteomes" id="UP000022835">
    <property type="component" value="Unassembled WGS sequence"/>
</dbReference>
<evidence type="ECO:0000256" key="1">
    <source>
        <dbReference type="SAM" id="MobiDB-lite"/>
    </source>
</evidence>
<organism evidence="2 3">
    <name type="scientific">Mycolicibacterium aromaticivorans JS19b1 = JCM 16368</name>
    <dbReference type="NCBI Taxonomy" id="1440774"/>
    <lineage>
        <taxon>Bacteria</taxon>
        <taxon>Bacillati</taxon>
        <taxon>Actinomycetota</taxon>
        <taxon>Actinomycetes</taxon>
        <taxon>Mycobacteriales</taxon>
        <taxon>Mycobacteriaceae</taxon>
        <taxon>Mycolicibacterium</taxon>
    </lineage>
</organism>
<proteinExistence type="predicted"/>
<dbReference type="AlphaFoldDB" id="A0A064CNK4"/>
<name>A0A064CNK4_9MYCO</name>
<gene>
    <name evidence="2" type="ORF">Y900_024130</name>
</gene>
<keyword evidence="3" id="KW-1185">Reference proteome</keyword>
<evidence type="ECO:0000313" key="2">
    <source>
        <dbReference type="EMBL" id="KDF01931.1"/>
    </source>
</evidence>
<dbReference type="STRING" id="1440774.Y900_024130"/>
<evidence type="ECO:0000313" key="3">
    <source>
        <dbReference type="Proteomes" id="UP000022835"/>
    </source>
</evidence>
<feature type="region of interest" description="Disordered" evidence="1">
    <location>
        <begin position="449"/>
        <end position="470"/>
    </location>
</feature>
<sequence>MTILPAEIADATGDVANQERTYRLRTAAEAITNSEAIADYQRREREADDAMNAGTSNDEVAAMFEAMVTAEDLDTAMAHAAIEARVGARPRYGDVAALLAGAMPEPPRPTVLMRDDGRYIFYPGALNLLYGDPASAKTWVALAAVAETLIDGGTALFVDMDNNGMPATVGRLLILGVPKAILASRAFFRYSDAADDREFCAVVADCTTVAVDRDGNPRGHVFVPDVAVVDCSGEVMASLGADSNSAEDFTRMVQGYLRPLMRQGTCVILIDHSGKGAASRKAGAAGTFAKRRIVDGLYVEARVKRQFVKGRGGITELVGLKDRHSGVLPHSAAMPDGRFNIGQFELVETDDGTAWYLAPPSSAVAADESGIAERRANDYLPAALTIGAGSAEFTVRDLAKARFGGGAVDRSAKMQARRGIDDLLNHGVVALAHAGSGTATDPARYRLTEAHLGPPPANTVSGAEGDSGDE</sequence>
<protein>
    <submittedName>
        <fullName evidence="2">Uncharacterized protein</fullName>
    </submittedName>
</protein>
<dbReference type="eggNOG" id="COG0467">
    <property type="taxonomic scope" value="Bacteria"/>
</dbReference>
<comment type="caution">
    <text evidence="2">The sequence shown here is derived from an EMBL/GenBank/DDBJ whole genome shotgun (WGS) entry which is preliminary data.</text>
</comment>